<evidence type="ECO:0000256" key="2">
    <source>
        <dbReference type="ARBA" id="ARBA00008142"/>
    </source>
</evidence>
<evidence type="ECO:0000256" key="8">
    <source>
        <dbReference type="ARBA" id="ARBA00022777"/>
    </source>
</evidence>
<evidence type="ECO:0000256" key="11">
    <source>
        <dbReference type="ARBA" id="ARBA00023080"/>
    </source>
</evidence>
<dbReference type="GO" id="GO:0046872">
    <property type="term" value="F:metal ion binding"/>
    <property type="evidence" value="ECO:0007669"/>
    <property type="project" value="UniProtKB-KW"/>
</dbReference>
<evidence type="ECO:0000256" key="3">
    <source>
        <dbReference type="ARBA" id="ARBA00012966"/>
    </source>
</evidence>
<name>A0A7S4E3E9_9STRA</name>
<feature type="active site" description="Pros-phosphohistidine intermediate" evidence="12">
    <location>
        <position position="148"/>
    </location>
</feature>
<keyword evidence="8" id="KW-0418">Kinase</keyword>
<keyword evidence="7" id="KW-0547">Nucleotide-binding</keyword>
<feature type="binding site" evidence="12">
    <location>
        <position position="42"/>
    </location>
    <ligand>
        <name>ATP</name>
        <dbReference type="ChEBI" id="CHEBI:30616"/>
    </ligand>
</feature>
<dbReference type="SMART" id="SM00562">
    <property type="entry name" value="NDK"/>
    <property type="match status" value="1"/>
</dbReference>
<reference evidence="15" key="1">
    <citation type="submission" date="2021-01" db="EMBL/GenBank/DDBJ databases">
        <authorList>
            <person name="Corre E."/>
            <person name="Pelletier E."/>
            <person name="Niang G."/>
            <person name="Scheremetjew M."/>
            <person name="Finn R."/>
            <person name="Kale V."/>
            <person name="Holt S."/>
            <person name="Cochrane G."/>
            <person name="Meng A."/>
            <person name="Brown T."/>
            <person name="Cohen L."/>
        </authorList>
    </citation>
    <scope>NUCLEOTIDE SEQUENCE</scope>
    <source>
        <strain evidence="15">CCMP1756</strain>
    </source>
</reference>
<dbReference type="GO" id="GO:0005524">
    <property type="term" value="F:ATP binding"/>
    <property type="evidence" value="ECO:0007669"/>
    <property type="project" value="UniProtKB-KW"/>
</dbReference>
<protein>
    <recommendedName>
        <fullName evidence="4">Nucleoside diphosphate kinase</fullName>
        <ecNumber evidence="3">2.7.4.6</ecNumber>
    </recommendedName>
</protein>
<dbReference type="InterPro" id="IPR001564">
    <property type="entry name" value="Nucleoside_diP_kinase"/>
</dbReference>
<comment type="similarity">
    <text evidence="2 12 13">Belongs to the NDK family.</text>
</comment>
<dbReference type="PROSITE" id="PS51374">
    <property type="entry name" value="NDPK_LIKE"/>
    <property type="match status" value="1"/>
</dbReference>
<feature type="binding site" evidence="12">
    <location>
        <position position="124"/>
    </location>
    <ligand>
        <name>ATP</name>
        <dbReference type="ChEBI" id="CHEBI:30616"/>
    </ligand>
</feature>
<evidence type="ECO:0000256" key="13">
    <source>
        <dbReference type="RuleBase" id="RU004011"/>
    </source>
</evidence>
<sequence length="200" mass="22081">MRTLTASARVLRRLKPRRLLASLPHVVEHDGTRAERSLILLKPDAVERRLVGRILSRFEDRGLAIVALRQRICDRALAEAHYEEHRDKHFFGRACAFLCAGPLVSACLEGRGAVAAARKLVGPTDPRDAAPGTIRGDLATHWRRNLVHASASADDAEREIGLWFDSTDLCPPAAALDAWLYEMPGARIGFDDDDDEQGVS</sequence>
<evidence type="ECO:0000256" key="6">
    <source>
        <dbReference type="ARBA" id="ARBA00022723"/>
    </source>
</evidence>
<evidence type="ECO:0000313" key="16">
    <source>
        <dbReference type="EMBL" id="CAH0368045.1"/>
    </source>
</evidence>
<dbReference type="PRINTS" id="PR01243">
    <property type="entry name" value="NUCDPKINASE"/>
</dbReference>
<evidence type="ECO:0000256" key="9">
    <source>
        <dbReference type="ARBA" id="ARBA00022840"/>
    </source>
</evidence>
<dbReference type="GO" id="GO:0006228">
    <property type="term" value="P:UTP biosynthetic process"/>
    <property type="evidence" value="ECO:0007669"/>
    <property type="project" value="InterPro"/>
</dbReference>
<evidence type="ECO:0000313" key="17">
    <source>
        <dbReference type="Proteomes" id="UP000789595"/>
    </source>
</evidence>
<dbReference type="EMBL" id="HBIW01003704">
    <property type="protein sequence ID" value="CAE0687620.1"/>
    <property type="molecule type" value="Transcribed_RNA"/>
</dbReference>
<proteinExistence type="inferred from homology"/>
<keyword evidence="5" id="KW-0808">Transferase</keyword>
<feature type="binding site" evidence="12">
    <location>
        <position position="145"/>
    </location>
    <ligand>
        <name>ATP</name>
        <dbReference type="ChEBI" id="CHEBI:30616"/>
    </ligand>
</feature>
<keyword evidence="17" id="KW-1185">Reference proteome</keyword>
<keyword evidence="6" id="KW-0479">Metal-binding</keyword>
<evidence type="ECO:0000256" key="5">
    <source>
        <dbReference type="ARBA" id="ARBA00022679"/>
    </source>
</evidence>
<evidence type="ECO:0000256" key="10">
    <source>
        <dbReference type="ARBA" id="ARBA00022842"/>
    </source>
</evidence>
<dbReference type="AlphaFoldDB" id="A0A7S4E3E9"/>
<dbReference type="GO" id="GO:0004550">
    <property type="term" value="F:nucleoside diphosphate kinase activity"/>
    <property type="evidence" value="ECO:0007669"/>
    <property type="project" value="UniProtKB-EC"/>
</dbReference>
<dbReference type="Gene3D" id="3.30.70.141">
    <property type="entry name" value="Nucleoside diphosphate kinase-like domain"/>
    <property type="match status" value="1"/>
</dbReference>
<evidence type="ECO:0000256" key="4">
    <source>
        <dbReference type="ARBA" id="ARBA00017632"/>
    </source>
</evidence>
<dbReference type="SUPFAM" id="SSF54919">
    <property type="entry name" value="Nucleoside diphosphate kinase, NDK"/>
    <property type="match status" value="1"/>
</dbReference>
<keyword evidence="10" id="KW-0460">Magnesium</keyword>
<dbReference type="EC" id="2.7.4.6" evidence="3"/>
<organism evidence="15">
    <name type="scientific">Pelagomonas calceolata</name>
    <dbReference type="NCBI Taxonomy" id="35677"/>
    <lineage>
        <taxon>Eukaryota</taxon>
        <taxon>Sar</taxon>
        <taxon>Stramenopiles</taxon>
        <taxon>Ochrophyta</taxon>
        <taxon>Pelagophyceae</taxon>
        <taxon>Pelagomonadales</taxon>
        <taxon>Pelagomonadaceae</taxon>
        <taxon>Pelagomonas</taxon>
    </lineage>
</organism>
<dbReference type="PANTHER" id="PTHR11349">
    <property type="entry name" value="NUCLEOSIDE DIPHOSPHATE KINASE"/>
    <property type="match status" value="1"/>
</dbReference>
<dbReference type="OrthoDB" id="2162449at2759"/>
<dbReference type="GO" id="GO:0006241">
    <property type="term" value="P:CTP biosynthetic process"/>
    <property type="evidence" value="ECO:0007669"/>
    <property type="project" value="InterPro"/>
</dbReference>
<dbReference type="HAMAP" id="MF_00451">
    <property type="entry name" value="NDP_kinase"/>
    <property type="match status" value="1"/>
</dbReference>
<dbReference type="CDD" id="cd04413">
    <property type="entry name" value="NDPk_I"/>
    <property type="match status" value="1"/>
</dbReference>
<dbReference type="Proteomes" id="UP000789595">
    <property type="component" value="Unassembled WGS sequence"/>
</dbReference>
<dbReference type="EMBL" id="CAKKNE010000002">
    <property type="protein sequence ID" value="CAH0368045.1"/>
    <property type="molecule type" value="Genomic_DNA"/>
</dbReference>
<feature type="binding site" evidence="12">
    <location>
        <position position="90"/>
    </location>
    <ligand>
        <name>ATP</name>
        <dbReference type="ChEBI" id="CHEBI:30616"/>
    </ligand>
</feature>
<evidence type="ECO:0000259" key="14">
    <source>
        <dbReference type="SMART" id="SM00562"/>
    </source>
</evidence>
<feature type="domain" description="Nucleoside diphosphate kinase-like" evidence="14">
    <location>
        <begin position="34"/>
        <end position="171"/>
    </location>
</feature>
<dbReference type="GO" id="GO:0006183">
    <property type="term" value="P:GTP biosynthetic process"/>
    <property type="evidence" value="ECO:0007669"/>
    <property type="project" value="InterPro"/>
</dbReference>
<evidence type="ECO:0000313" key="15">
    <source>
        <dbReference type="EMBL" id="CAE0687620.1"/>
    </source>
</evidence>
<evidence type="ECO:0000256" key="1">
    <source>
        <dbReference type="ARBA" id="ARBA00001946"/>
    </source>
</evidence>
<reference evidence="16" key="2">
    <citation type="submission" date="2021-11" db="EMBL/GenBank/DDBJ databases">
        <authorList>
            <consortium name="Genoscope - CEA"/>
            <person name="William W."/>
        </authorList>
    </citation>
    <scope>NUCLEOTIDE SEQUENCE</scope>
</reference>
<feature type="binding site" evidence="12">
    <location>
        <position position="135"/>
    </location>
    <ligand>
        <name>ATP</name>
        <dbReference type="ChEBI" id="CHEBI:30616"/>
    </ligand>
</feature>
<evidence type="ECO:0000256" key="7">
    <source>
        <dbReference type="ARBA" id="ARBA00022741"/>
    </source>
</evidence>
<dbReference type="FunFam" id="3.30.70.141:FF:000003">
    <property type="entry name" value="Nucleoside diphosphate kinase"/>
    <property type="match status" value="1"/>
</dbReference>
<keyword evidence="11" id="KW-0546">Nucleotide metabolism</keyword>
<dbReference type="InterPro" id="IPR034907">
    <property type="entry name" value="NDK-like_dom"/>
</dbReference>
<dbReference type="InterPro" id="IPR036850">
    <property type="entry name" value="NDK-like_dom_sf"/>
</dbReference>
<accession>A0A7S4E3E9</accession>
<keyword evidence="9" id="KW-0067">ATP-binding</keyword>
<feature type="binding site" evidence="12">
    <location>
        <position position="118"/>
    </location>
    <ligand>
        <name>ATP</name>
        <dbReference type="ChEBI" id="CHEBI:30616"/>
    </ligand>
</feature>
<dbReference type="Pfam" id="PF00334">
    <property type="entry name" value="NDK"/>
    <property type="match status" value="1"/>
</dbReference>
<comment type="cofactor">
    <cofactor evidence="1">
        <name>Mg(2+)</name>
        <dbReference type="ChEBI" id="CHEBI:18420"/>
    </cofactor>
</comment>
<gene>
    <name evidence="15" type="ORF">PCAL00307_LOCUS3054</name>
    <name evidence="16" type="ORF">PECAL_2P10930</name>
</gene>
<evidence type="ECO:0000256" key="12">
    <source>
        <dbReference type="PROSITE-ProRule" id="PRU00706"/>
    </source>
</evidence>
<dbReference type="NCBIfam" id="NF001908">
    <property type="entry name" value="PRK00668.1"/>
    <property type="match status" value="1"/>
</dbReference>